<dbReference type="AlphaFoldDB" id="A0AAV7IDR0"/>
<feature type="compositionally biased region" description="Basic and acidic residues" evidence="1">
    <location>
        <begin position="115"/>
        <end position="125"/>
    </location>
</feature>
<feature type="compositionally biased region" description="Basic and acidic residues" evidence="1">
    <location>
        <begin position="79"/>
        <end position="89"/>
    </location>
</feature>
<proteinExistence type="predicted"/>
<dbReference type="Proteomes" id="UP000826195">
    <property type="component" value="Unassembled WGS sequence"/>
</dbReference>
<sequence>MSEMDGVKDAAKAGKMIFKFIFKDTIKRTPVKFKKIVRECAESNQGYQEAREDEPSTPQILTVKDNELLVESSEKKKRKSEDGKKKDDKEANDEEGDNGEKNNGKKDGEEEDGKEAEADQGDKANKKPRHAAMGKSRRNWRGKKNFGNYNNGRGGGQYQNRGSSGGGRYQNRGSRGGGRYQNRGYRNSGSVNFFFSKEFQRQIAAKM</sequence>
<feature type="compositionally biased region" description="Low complexity" evidence="1">
    <location>
        <begin position="180"/>
        <end position="189"/>
    </location>
</feature>
<feature type="compositionally biased region" description="Basic and acidic residues" evidence="1">
    <location>
        <begin position="98"/>
        <end position="108"/>
    </location>
</feature>
<organism evidence="2 3">
    <name type="scientific">Cotesia glomerata</name>
    <name type="common">Lepidopteran parasitic wasp</name>
    <name type="synonym">Apanteles glomeratus</name>
    <dbReference type="NCBI Taxonomy" id="32391"/>
    <lineage>
        <taxon>Eukaryota</taxon>
        <taxon>Metazoa</taxon>
        <taxon>Ecdysozoa</taxon>
        <taxon>Arthropoda</taxon>
        <taxon>Hexapoda</taxon>
        <taxon>Insecta</taxon>
        <taxon>Pterygota</taxon>
        <taxon>Neoptera</taxon>
        <taxon>Endopterygota</taxon>
        <taxon>Hymenoptera</taxon>
        <taxon>Apocrita</taxon>
        <taxon>Ichneumonoidea</taxon>
        <taxon>Braconidae</taxon>
        <taxon>Microgastrinae</taxon>
        <taxon>Cotesia</taxon>
    </lineage>
</organism>
<comment type="caution">
    <text evidence="2">The sequence shown here is derived from an EMBL/GenBank/DDBJ whole genome shotgun (WGS) entry which is preliminary data.</text>
</comment>
<name>A0AAV7IDR0_COTGL</name>
<gene>
    <name evidence="2" type="ORF">KQX54_000261</name>
</gene>
<keyword evidence="3" id="KW-1185">Reference proteome</keyword>
<feature type="compositionally biased region" description="Basic residues" evidence="1">
    <location>
        <begin position="126"/>
        <end position="144"/>
    </location>
</feature>
<feature type="compositionally biased region" description="Gly residues" evidence="1">
    <location>
        <begin position="152"/>
        <end position="179"/>
    </location>
</feature>
<protein>
    <submittedName>
        <fullName evidence="2">Uncharacterized protein</fullName>
    </submittedName>
</protein>
<evidence type="ECO:0000313" key="3">
    <source>
        <dbReference type="Proteomes" id="UP000826195"/>
    </source>
</evidence>
<dbReference type="EMBL" id="JAHXZJ010002023">
    <property type="protein sequence ID" value="KAH0548193.1"/>
    <property type="molecule type" value="Genomic_DNA"/>
</dbReference>
<evidence type="ECO:0000313" key="2">
    <source>
        <dbReference type="EMBL" id="KAH0548193.1"/>
    </source>
</evidence>
<feature type="region of interest" description="Disordered" evidence="1">
    <location>
        <begin position="43"/>
        <end position="189"/>
    </location>
</feature>
<reference evidence="2 3" key="1">
    <citation type="journal article" date="2021" name="J. Hered.">
        <title>A chromosome-level genome assembly of the parasitoid wasp, Cotesia glomerata (Hymenoptera: Braconidae).</title>
        <authorList>
            <person name="Pinto B.J."/>
            <person name="Weis J.J."/>
            <person name="Gamble T."/>
            <person name="Ode P.J."/>
            <person name="Paul R."/>
            <person name="Zaspel J.M."/>
        </authorList>
    </citation>
    <scope>NUCLEOTIDE SEQUENCE [LARGE SCALE GENOMIC DNA]</scope>
    <source>
        <strain evidence="2">CgM1</strain>
    </source>
</reference>
<accession>A0AAV7IDR0</accession>
<evidence type="ECO:0000256" key="1">
    <source>
        <dbReference type="SAM" id="MobiDB-lite"/>
    </source>
</evidence>